<proteinExistence type="predicted"/>
<dbReference type="STRING" id="425104.Ssed_4072"/>
<name>A8G0Q3_SHESH</name>
<evidence type="ECO:0000259" key="2">
    <source>
        <dbReference type="Pfam" id="PF09423"/>
    </source>
</evidence>
<gene>
    <name evidence="3" type="ordered locus">Ssed_4072</name>
</gene>
<sequence>MSYPGWLIKEINMPEAQLPLVIAGPTLRHCDSDNFTLWYVSSEPMNELSLTLALKHHSETSALVFKESLSTNQVHALRLGEHAWQYIIHINRAQLLPANEAISYRLDDSLHGAIFTGIEALNYPENATPEFVIKPDIDTMLHGSCRNAHHHSGDALVAADTRLQQNLSVEARPALMMLSGDQVYVDDVAGPMIYAIGEVIKLLGLPQEKFDHAALPGSESISYHPAALYRRHKNLLPRTQYPAKTPITHWYKNHPIFTSSIAENHLVSLGEVIAFYLLSWSPELWEKVDIPKEVVGLSAANTKRWEREWIHLLEFKSGLAQVRRLMAHLPTYMIFDDHDITDDWNLTAKWEEAAYGHAFSKRIIGNALIGYAIFQGIGNAPAKFTPEIAPLLNDFFTVQDETKHDQLIDTLLRFEHWHYTLNTSPKLVVLDTRTNRWRSESNLAKPSGLMDWEALMELQQELVGQSKVIIVSAAPMFGVKLIETMQRAATMLGGSLLIDAENWMAHPGTANTLLSIFQHRKTPEQFVILSGDVHYSFSYDIHIRFRKGGPQIYQITCSGIKNQFPEKLLPIFDKLNGWLYGHFSPLNFFTKRKRMNIRGRRPNGERSRRLVNRSGIGLVRFGPNGAPTQISVLHADMTETHFNKPSRKHRDSQVQAEESSR</sequence>
<keyword evidence="4" id="KW-1185">Reference proteome</keyword>
<dbReference type="Gene3D" id="3.60.21.70">
    <property type="entry name" value="PhoD-like phosphatase"/>
    <property type="match status" value="1"/>
</dbReference>
<accession>A8G0Q3</accession>
<evidence type="ECO:0000256" key="1">
    <source>
        <dbReference type="SAM" id="MobiDB-lite"/>
    </source>
</evidence>
<dbReference type="CDD" id="cd07389">
    <property type="entry name" value="MPP_PhoD"/>
    <property type="match status" value="1"/>
</dbReference>
<evidence type="ECO:0000313" key="4">
    <source>
        <dbReference type="Proteomes" id="UP000002015"/>
    </source>
</evidence>
<dbReference type="Pfam" id="PF09423">
    <property type="entry name" value="PhoD"/>
    <property type="match status" value="1"/>
</dbReference>
<evidence type="ECO:0000313" key="3">
    <source>
        <dbReference type="EMBL" id="ABV38676.1"/>
    </source>
</evidence>
<reference evidence="3 4" key="1">
    <citation type="submission" date="2007-08" db="EMBL/GenBank/DDBJ databases">
        <title>Complete sequence of Shewanella sediminis HAW-EB3.</title>
        <authorList>
            <consortium name="US DOE Joint Genome Institute"/>
            <person name="Copeland A."/>
            <person name="Lucas S."/>
            <person name="Lapidus A."/>
            <person name="Barry K."/>
            <person name="Glavina del Rio T."/>
            <person name="Dalin E."/>
            <person name="Tice H."/>
            <person name="Pitluck S."/>
            <person name="Chertkov O."/>
            <person name="Brettin T."/>
            <person name="Bruce D."/>
            <person name="Detter J.C."/>
            <person name="Han C."/>
            <person name="Schmutz J."/>
            <person name="Larimer F."/>
            <person name="Land M."/>
            <person name="Hauser L."/>
            <person name="Kyrpides N."/>
            <person name="Kim E."/>
            <person name="Zhao J.-S."/>
            <person name="Richardson P."/>
        </authorList>
    </citation>
    <scope>NUCLEOTIDE SEQUENCE [LARGE SCALE GENOMIC DNA]</scope>
    <source>
        <strain evidence="3 4">HAW-EB3</strain>
    </source>
</reference>
<dbReference type="InterPro" id="IPR029052">
    <property type="entry name" value="Metallo-depent_PP-like"/>
</dbReference>
<dbReference type="PANTHER" id="PTHR37031">
    <property type="entry name" value="METALLOPHOSPHATASE BINDING DOMAIN PROTEIN"/>
    <property type="match status" value="1"/>
</dbReference>
<dbReference type="AlphaFoldDB" id="A8G0Q3"/>
<dbReference type="HOGENOM" id="CLU_020671_1_0_6"/>
<dbReference type="InterPro" id="IPR018946">
    <property type="entry name" value="PhoD-like_MPP"/>
</dbReference>
<feature type="domain" description="PhoD-like phosphatase metallophosphatase" evidence="2">
    <location>
        <begin position="321"/>
        <end position="550"/>
    </location>
</feature>
<protein>
    <recommendedName>
        <fullName evidence="2">PhoD-like phosphatase metallophosphatase domain-containing protein</fullName>
    </recommendedName>
</protein>
<dbReference type="PANTHER" id="PTHR37031:SF2">
    <property type="entry name" value="PHOD-LIKE PHOSPHATASE METALLOPHOSPHATASE DOMAIN-CONTAINING PROTEIN"/>
    <property type="match status" value="1"/>
</dbReference>
<dbReference type="eggNOG" id="COG3540">
    <property type="taxonomic scope" value="Bacteria"/>
</dbReference>
<dbReference type="InterPro" id="IPR038607">
    <property type="entry name" value="PhoD-like_sf"/>
</dbReference>
<organism evidence="3 4">
    <name type="scientific">Shewanella sediminis (strain HAW-EB3)</name>
    <dbReference type="NCBI Taxonomy" id="425104"/>
    <lineage>
        <taxon>Bacteria</taxon>
        <taxon>Pseudomonadati</taxon>
        <taxon>Pseudomonadota</taxon>
        <taxon>Gammaproteobacteria</taxon>
        <taxon>Alteromonadales</taxon>
        <taxon>Shewanellaceae</taxon>
        <taxon>Shewanella</taxon>
    </lineage>
</organism>
<dbReference type="Proteomes" id="UP000002015">
    <property type="component" value="Chromosome"/>
</dbReference>
<dbReference type="KEGG" id="sse:Ssed_4072"/>
<dbReference type="EMBL" id="CP000821">
    <property type="protein sequence ID" value="ABV38676.1"/>
    <property type="molecule type" value="Genomic_DNA"/>
</dbReference>
<feature type="region of interest" description="Disordered" evidence="1">
    <location>
        <begin position="641"/>
        <end position="661"/>
    </location>
</feature>
<dbReference type="SUPFAM" id="SSF56300">
    <property type="entry name" value="Metallo-dependent phosphatases"/>
    <property type="match status" value="1"/>
</dbReference>